<dbReference type="FunFam" id="3.30.730.10:FF:000005">
    <property type="entry name" value="ethylene-responsive transcription factor RAP2-11"/>
    <property type="match status" value="1"/>
</dbReference>
<evidence type="ECO:0000256" key="6">
    <source>
        <dbReference type="ARBA" id="ARBA00022927"/>
    </source>
</evidence>
<dbReference type="InterPro" id="IPR011989">
    <property type="entry name" value="ARM-like"/>
</dbReference>
<dbReference type="OrthoDB" id="543373at2759"/>
<keyword evidence="4" id="KW-0963">Cytoplasm</keyword>
<dbReference type="Pfam" id="PF18829">
    <property type="entry name" value="Importin_rep_6"/>
    <property type="match status" value="1"/>
</dbReference>
<dbReference type="Pfam" id="PF18808">
    <property type="entry name" value="Importin_rep_4"/>
    <property type="match status" value="1"/>
</dbReference>
<keyword evidence="8" id="KW-0238">DNA-binding</keyword>
<evidence type="ECO:0000256" key="7">
    <source>
        <dbReference type="ARBA" id="ARBA00023015"/>
    </source>
</evidence>
<dbReference type="GO" id="GO:0003677">
    <property type="term" value="F:DNA binding"/>
    <property type="evidence" value="ECO:0007669"/>
    <property type="project" value="UniProtKB-KW"/>
</dbReference>
<organism evidence="16 17">
    <name type="scientific">Cocos nucifera</name>
    <name type="common">Coconut palm</name>
    <dbReference type="NCBI Taxonomy" id="13894"/>
    <lineage>
        <taxon>Eukaryota</taxon>
        <taxon>Viridiplantae</taxon>
        <taxon>Streptophyta</taxon>
        <taxon>Embryophyta</taxon>
        <taxon>Tracheophyta</taxon>
        <taxon>Spermatophyta</taxon>
        <taxon>Magnoliopsida</taxon>
        <taxon>Liliopsida</taxon>
        <taxon>Arecaceae</taxon>
        <taxon>Arecoideae</taxon>
        <taxon>Cocoseae</taxon>
        <taxon>Attaleinae</taxon>
        <taxon>Cocos</taxon>
    </lineage>
</organism>
<dbReference type="Proteomes" id="UP000797356">
    <property type="component" value="Chromosome 14"/>
</dbReference>
<keyword evidence="17" id="KW-1185">Reference proteome</keyword>
<dbReference type="InterPro" id="IPR021133">
    <property type="entry name" value="HEAT_type_2"/>
</dbReference>
<dbReference type="InterPro" id="IPR040122">
    <property type="entry name" value="Importin_beta"/>
</dbReference>
<dbReference type="AlphaFoldDB" id="A0A8K0NCF2"/>
<dbReference type="InterPro" id="IPR016024">
    <property type="entry name" value="ARM-type_fold"/>
</dbReference>
<evidence type="ECO:0000256" key="13">
    <source>
        <dbReference type="SAM" id="MobiDB-lite"/>
    </source>
</evidence>
<evidence type="ECO:0000256" key="4">
    <source>
        <dbReference type="ARBA" id="ARBA00022490"/>
    </source>
</evidence>
<dbReference type="InterPro" id="IPR057672">
    <property type="entry name" value="TPR_IPO4/5"/>
</dbReference>
<evidence type="ECO:0000256" key="11">
    <source>
        <dbReference type="ARBA" id="ARBA00024343"/>
    </source>
</evidence>
<dbReference type="InterPro" id="IPR016177">
    <property type="entry name" value="DNA-bd_dom_sf"/>
</dbReference>
<dbReference type="EMBL" id="CM017885">
    <property type="protein sequence ID" value="KAG1368786.1"/>
    <property type="molecule type" value="Genomic_DNA"/>
</dbReference>
<proteinExistence type="inferred from homology"/>
<dbReference type="GO" id="GO:0031267">
    <property type="term" value="F:small GTPase binding"/>
    <property type="evidence" value="ECO:0007669"/>
    <property type="project" value="InterPro"/>
</dbReference>
<dbReference type="PANTHER" id="PTHR10527">
    <property type="entry name" value="IMPORTIN BETA"/>
    <property type="match status" value="1"/>
</dbReference>
<dbReference type="PROSITE" id="PS51032">
    <property type="entry name" value="AP2_ERF"/>
    <property type="match status" value="1"/>
</dbReference>
<feature type="region of interest" description="Disordered" evidence="13">
    <location>
        <begin position="1016"/>
        <end position="1038"/>
    </location>
</feature>
<keyword evidence="6" id="KW-0653">Protein transport</keyword>
<dbReference type="Gene3D" id="3.30.730.10">
    <property type="entry name" value="AP2/ERF domain"/>
    <property type="match status" value="1"/>
</dbReference>
<sequence>MDQQQQQQLAAILGADPAPFEALVAQLMSSANDQRSQAESVFHLCRDVQPDALAAKLATLLQSSPHLEIRAMSAILLRKLLTRDSSSSSSSASGDSSSPSYLWPRLSPTSQASLKSLLLASVQREDVKSIAKKLCDTVSELAAGLLPDDAWPELLPFMFQSVTSDNPRLQESALLIFSQLAQYIGDTLLPHLLTLHSVLLSSLSHPTSADVRIAALGAAINLVQCLPSAGDRDRFGDLLPAMMRTLTESLNSGKEATAQEALELLIELAGSEPRFLRRQLPDVVGAMLQIAEADRLEEGTRHLAVEFVITLAEARERAPGMMRRLPQFIGRLFAVLMKMLLDIEDEPAWHSAESEEEDAGETSNYSVAQECLDRLSIALGGNTIVPVASELLPAYLAALEWQKHHAALITLAQIAEGCSKVMIKNLEQVVNMVLNSFQDPHPRAHAASAVLNFSENCTPDILSPYLDGIVSKLLVLLQNGKQMVQEGALTALASVADSSQEQFQKYYDAVMPYLKAILMNATDKSKRMLRAKSMECISLVGMAVGKEKFRDDARQVMEVLMTLQGSQMETDDPITSYMLQSAQLKPDVTITSVDSDEDIEESDDESIETITLGDKRIGIRTSVLEEKATACNMLCCYADELKEGFYPWIDQVAPTLVPLLKFYFHEEVRKAAVSAMPELLRAAKLAVEKGLAQGRDESYVKQLSDYIIPSLIEALHKEPETEICACMLDSLNECLQLSGPLLDEGQVRSLVDEIKHVITASTTRKRERAERTKAEDFDAEERELLKEENEQEEEVFDQVGDCLGTLIKTFKASFLPFFDELAMYITPMLGKDKTAEERRIAICIFDDVAEQCQEAALRYYDTYLPFLLEACNDENADVRQAAAYGVGVCAEFGGSVFRPLVGEALSRLNNVIRHPNALHSDNVMAYDNAVSALGKICQSHRDGIDAAQVVPAWLNCLPIKGDLIEAKVVHEQLCSMVERQVEVFALFMSDRELLGPNNQYLPKIISVFAEQQRQHQQHQVPISKPAKFKGRSKGSSTKFIGVRQRPSGRWVAEIKDTTQKIRMWLGTFETAEEAARAYDEAACLLRGSNTRTNFTTHLSSDSPLASRIRNLLNHKKLSKAGSHPRPTNNSPSYYSTAAPTTSLSTSTSSCTITTESNSSTSATALGHDKRQEKQVADEVYRPYFSNSAGELVLGSSPSENSWVFEPGFDHLPMFDGFELPNGSSELSEFDRMKVERQISASLYAMNGVQEYLDTVHDPSDSLWDLPPICHLSCRT</sequence>
<evidence type="ECO:0000256" key="10">
    <source>
        <dbReference type="ARBA" id="ARBA00023242"/>
    </source>
</evidence>
<gene>
    <name evidence="16" type="ORF">COCNU_14G012540</name>
</gene>
<dbReference type="Pfam" id="PF00847">
    <property type="entry name" value="AP2"/>
    <property type="match status" value="1"/>
</dbReference>
<dbReference type="PROSITE" id="PS50077">
    <property type="entry name" value="HEAT_REPEAT"/>
    <property type="match status" value="1"/>
</dbReference>
<evidence type="ECO:0000256" key="9">
    <source>
        <dbReference type="ARBA" id="ARBA00023163"/>
    </source>
</evidence>
<evidence type="ECO:0000259" key="15">
    <source>
        <dbReference type="PROSITE" id="PS51032"/>
    </source>
</evidence>
<dbReference type="GO" id="GO:0003700">
    <property type="term" value="F:DNA-binding transcription factor activity"/>
    <property type="evidence" value="ECO:0007669"/>
    <property type="project" value="InterPro"/>
</dbReference>
<dbReference type="InterPro" id="IPR001471">
    <property type="entry name" value="AP2/ERF_dom"/>
</dbReference>
<protein>
    <submittedName>
        <fullName evidence="16">Putative Ethylene-responsive transcription factor RAP2-11</fullName>
    </submittedName>
</protein>
<dbReference type="SMART" id="SM00380">
    <property type="entry name" value="AP2"/>
    <property type="match status" value="1"/>
</dbReference>
<evidence type="ECO:0000256" key="1">
    <source>
        <dbReference type="ARBA" id="ARBA00004123"/>
    </source>
</evidence>
<evidence type="ECO:0000256" key="3">
    <source>
        <dbReference type="ARBA" id="ARBA00022448"/>
    </source>
</evidence>
<dbReference type="InterPro" id="IPR000357">
    <property type="entry name" value="HEAT"/>
</dbReference>
<feature type="domain" description="Importin N-terminal" evidence="14">
    <location>
        <begin position="38"/>
        <end position="124"/>
    </location>
</feature>
<dbReference type="InterPro" id="IPR036955">
    <property type="entry name" value="AP2/ERF_dom_sf"/>
</dbReference>
<evidence type="ECO:0000256" key="8">
    <source>
        <dbReference type="ARBA" id="ARBA00023125"/>
    </source>
</evidence>
<feature type="domain" description="AP2/ERF" evidence="15">
    <location>
        <begin position="1038"/>
        <end position="1095"/>
    </location>
</feature>
<reference evidence="16" key="1">
    <citation type="journal article" date="2017" name="Gigascience">
        <title>The genome draft of coconut (Cocos nucifera).</title>
        <authorList>
            <person name="Xiao Y."/>
            <person name="Xu P."/>
            <person name="Fan H."/>
            <person name="Baudouin L."/>
            <person name="Xia W."/>
            <person name="Bocs S."/>
            <person name="Xu J."/>
            <person name="Li Q."/>
            <person name="Guo A."/>
            <person name="Zhou L."/>
            <person name="Li J."/>
            <person name="Wu Y."/>
            <person name="Ma Z."/>
            <person name="Armero A."/>
            <person name="Issali A.E."/>
            <person name="Liu N."/>
            <person name="Peng M."/>
            <person name="Yang Y."/>
        </authorList>
    </citation>
    <scope>NUCLEOTIDE SEQUENCE</scope>
    <source>
        <tissue evidence="16">Spear leaf of Hainan Tall coconut</tissue>
    </source>
</reference>
<name>A0A8K0NCF2_COCNU</name>
<comment type="caution">
    <text evidence="16">The sequence shown here is derived from an EMBL/GenBank/DDBJ whole genome shotgun (WGS) entry which is preliminary data.</text>
</comment>
<reference evidence="16" key="2">
    <citation type="submission" date="2019-07" db="EMBL/GenBank/DDBJ databases">
        <authorList>
            <person name="Yang Y."/>
            <person name="Bocs S."/>
            <person name="Baudouin L."/>
        </authorList>
    </citation>
    <scope>NUCLEOTIDE SEQUENCE</scope>
    <source>
        <tissue evidence="16">Spear leaf of Hainan Tall coconut</tissue>
    </source>
</reference>
<evidence type="ECO:0000313" key="17">
    <source>
        <dbReference type="Proteomes" id="UP000797356"/>
    </source>
</evidence>
<dbReference type="SUPFAM" id="SSF54171">
    <property type="entry name" value="DNA-binding domain"/>
    <property type="match status" value="1"/>
</dbReference>
<feature type="compositionally biased region" description="Low complexity" evidence="13">
    <location>
        <begin position="1135"/>
        <end position="1164"/>
    </location>
</feature>
<dbReference type="GO" id="GO:0006606">
    <property type="term" value="P:protein import into nucleus"/>
    <property type="evidence" value="ECO:0007669"/>
    <property type="project" value="InterPro"/>
</dbReference>
<dbReference type="InterPro" id="IPR001494">
    <property type="entry name" value="Importin-beta_N"/>
</dbReference>
<accession>A0A8K0NCF2</accession>
<dbReference type="GO" id="GO:0005634">
    <property type="term" value="C:nucleus"/>
    <property type="evidence" value="ECO:0007669"/>
    <property type="project" value="UniProtKB-SubCell"/>
</dbReference>
<evidence type="ECO:0000256" key="5">
    <source>
        <dbReference type="ARBA" id="ARBA00022737"/>
    </source>
</evidence>
<comment type="subcellular location">
    <subcellularLocation>
        <location evidence="2">Cytoplasm</location>
    </subcellularLocation>
    <subcellularLocation>
        <location evidence="1">Nucleus</location>
    </subcellularLocation>
</comment>
<feature type="region of interest" description="Disordered" evidence="13">
    <location>
        <begin position="1116"/>
        <end position="1171"/>
    </location>
</feature>
<dbReference type="GO" id="GO:0005737">
    <property type="term" value="C:cytoplasm"/>
    <property type="evidence" value="ECO:0007669"/>
    <property type="project" value="UniProtKB-SubCell"/>
</dbReference>
<keyword evidence="10" id="KW-0539">Nucleus</keyword>
<comment type="similarity">
    <text evidence="11">Belongs to the AP2/ERF transcription factor family. ERF subfamily.</text>
</comment>
<dbReference type="InterPro" id="IPR041653">
    <property type="entry name" value="Importin_rep_4"/>
</dbReference>
<dbReference type="SMR" id="A0A8K0NCF2"/>
<dbReference type="InterPro" id="IPR041389">
    <property type="entry name" value="Importin_rep_6"/>
</dbReference>
<keyword evidence="5" id="KW-0677">Repeat</keyword>
<dbReference type="SUPFAM" id="SSF48371">
    <property type="entry name" value="ARM repeat"/>
    <property type="match status" value="2"/>
</dbReference>
<dbReference type="Pfam" id="PF25780">
    <property type="entry name" value="TPR_IPO5"/>
    <property type="match status" value="1"/>
</dbReference>
<dbReference type="PROSITE" id="PS50166">
    <property type="entry name" value="IMPORTIN_B_NT"/>
    <property type="match status" value="1"/>
</dbReference>
<dbReference type="PRINTS" id="PR00367">
    <property type="entry name" value="ETHRSPELEMNT"/>
</dbReference>
<keyword evidence="7" id="KW-0805">Transcription regulation</keyword>
<feature type="compositionally biased region" description="Polar residues" evidence="13">
    <location>
        <begin position="1125"/>
        <end position="1134"/>
    </location>
</feature>
<dbReference type="CDD" id="cd00018">
    <property type="entry name" value="AP2"/>
    <property type="match status" value="1"/>
</dbReference>
<evidence type="ECO:0000313" key="16">
    <source>
        <dbReference type="EMBL" id="KAG1368786.1"/>
    </source>
</evidence>
<evidence type="ECO:0000259" key="14">
    <source>
        <dbReference type="PROSITE" id="PS50166"/>
    </source>
</evidence>
<feature type="repeat" description="HEAT" evidence="12">
    <location>
        <begin position="863"/>
        <end position="895"/>
    </location>
</feature>
<evidence type="ECO:0000256" key="12">
    <source>
        <dbReference type="PROSITE-ProRule" id="PRU00103"/>
    </source>
</evidence>
<dbReference type="Pfam" id="PF02985">
    <property type="entry name" value="HEAT"/>
    <property type="match status" value="1"/>
</dbReference>
<keyword evidence="9" id="KW-0804">Transcription</keyword>
<dbReference type="Gene3D" id="1.25.10.10">
    <property type="entry name" value="Leucine-rich Repeat Variant"/>
    <property type="match status" value="2"/>
</dbReference>
<evidence type="ECO:0000256" key="2">
    <source>
        <dbReference type="ARBA" id="ARBA00004496"/>
    </source>
</evidence>
<keyword evidence="3" id="KW-0813">Transport</keyword>